<dbReference type="SUPFAM" id="SSF53271">
    <property type="entry name" value="PRTase-like"/>
    <property type="match status" value="1"/>
</dbReference>
<dbReference type="EMBL" id="PQGA01000016">
    <property type="protein sequence ID" value="POR47911.1"/>
    <property type="molecule type" value="Genomic_DNA"/>
</dbReference>
<dbReference type="GO" id="GO:0016740">
    <property type="term" value="F:transferase activity"/>
    <property type="evidence" value="ECO:0007669"/>
    <property type="project" value="UniProtKB-KW"/>
</dbReference>
<dbReference type="Gene3D" id="3.40.50.2020">
    <property type="match status" value="1"/>
</dbReference>
<dbReference type="InterPro" id="IPR000836">
    <property type="entry name" value="PRTase_dom"/>
</dbReference>
<evidence type="ECO:0000259" key="1">
    <source>
        <dbReference type="Pfam" id="PF00156"/>
    </source>
</evidence>
<protein>
    <submittedName>
        <fullName evidence="2">Phosphoribosyl transferase-like protein</fullName>
    </submittedName>
</protein>
<evidence type="ECO:0000313" key="2">
    <source>
        <dbReference type="EMBL" id="POR47911.1"/>
    </source>
</evidence>
<dbReference type="InterPro" id="IPR029057">
    <property type="entry name" value="PRTase-like"/>
</dbReference>
<name>A0A2S4LZM3_9BURK</name>
<dbReference type="Proteomes" id="UP000237381">
    <property type="component" value="Unassembled WGS sequence"/>
</dbReference>
<dbReference type="OrthoDB" id="6952519at2"/>
<keyword evidence="2" id="KW-0808">Transferase</keyword>
<sequence length="315" mass="35205">MNKPVVPLTYEQLDHWVESLQPLLIEEEFDVVVGILRGGAPLALMVSHATGASVAFLRYSRETREVRWDSTLPMPEPGAKVLLCEDIAGRGHTLVDCIAFLREHGLVVRTLTGAYDDLSRLRPDYSIDASGYFALFPWERQAYTDRYRADWVRDGAREGTRMADDHDYTVYAIDLDGILLPDIALARYDEDLEAALAERDALLPLDRIPDIDLKHARAIITGRPEVDRERTQAWLDRHGFGHLELMMRAPGEHDDTPSGAAAHKAAAAVRCGVTHFIESDPVQAIYIAQQAPLLRVIWWNAQARVGTMIGASAWG</sequence>
<feature type="domain" description="Phosphoribosyltransferase" evidence="1">
    <location>
        <begin position="25"/>
        <end position="125"/>
    </location>
</feature>
<evidence type="ECO:0000313" key="3">
    <source>
        <dbReference type="Proteomes" id="UP000237381"/>
    </source>
</evidence>
<dbReference type="Pfam" id="PF00156">
    <property type="entry name" value="Pribosyltran"/>
    <property type="match status" value="1"/>
</dbReference>
<keyword evidence="3" id="KW-1185">Reference proteome</keyword>
<proteinExistence type="predicted"/>
<reference evidence="2 3" key="1">
    <citation type="submission" date="2018-01" db="EMBL/GenBank/DDBJ databases">
        <title>Genomic Encyclopedia of Type Strains, Phase III (KMG-III): the genomes of soil and plant-associated and newly described type strains.</title>
        <authorList>
            <person name="Whitman W."/>
        </authorList>
    </citation>
    <scope>NUCLEOTIDE SEQUENCE [LARGE SCALE GENOMIC DNA]</scope>
    <source>
        <strain evidence="2 3">JCM 18070</strain>
    </source>
</reference>
<dbReference type="CDD" id="cd06223">
    <property type="entry name" value="PRTases_typeI"/>
    <property type="match status" value="1"/>
</dbReference>
<organism evidence="2 3">
    <name type="scientific">Paraburkholderia eburnea</name>
    <dbReference type="NCBI Taxonomy" id="1189126"/>
    <lineage>
        <taxon>Bacteria</taxon>
        <taxon>Pseudomonadati</taxon>
        <taxon>Pseudomonadota</taxon>
        <taxon>Betaproteobacteria</taxon>
        <taxon>Burkholderiales</taxon>
        <taxon>Burkholderiaceae</taxon>
        <taxon>Paraburkholderia</taxon>
    </lineage>
</organism>
<gene>
    <name evidence="2" type="ORF">B0G62_11659</name>
</gene>
<dbReference type="RefSeq" id="WP_103706591.1">
    <property type="nucleotide sequence ID" value="NZ_PQGA01000016.1"/>
</dbReference>
<comment type="caution">
    <text evidence="2">The sequence shown here is derived from an EMBL/GenBank/DDBJ whole genome shotgun (WGS) entry which is preliminary data.</text>
</comment>
<accession>A0A2S4LZM3</accession>
<dbReference type="AlphaFoldDB" id="A0A2S4LZM3"/>